<dbReference type="OrthoDB" id="2011293at2759"/>
<protein>
    <submittedName>
        <fullName evidence="1">Uncharacterized protein</fullName>
    </submittedName>
</protein>
<evidence type="ECO:0000313" key="2">
    <source>
        <dbReference type="Proteomes" id="UP000257109"/>
    </source>
</evidence>
<feature type="non-terminal residue" evidence="1">
    <location>
        <position position="1"/>
    </location>
</feature>
<proteinExistence type="predicted"/>
<dbReference type="AlphaFoldDB" id="A0A371GMZ5"/>
<evidence type="ECO:0000313" key="1">
    <source>
        <dbReference type="EMBL" id="RDX91935.1"/>
    </source>
</evidence>
<dbReference type="EMBL" id="QJKJ01004992">
    <property type="protein sequence ID" value="RDX91935.1"/>
    <property type="molecule type" value="Genomic_DNA"/>
</dbReference>
<reference evidence="1" key="1">
    <citation type="submission" date="2018-05" db="EMBL/GenBank/DDBJ databases">
        <title>Draft genome of Mucuna pruriens seed.</title>
        <authorList>
            <person name="Nnadi N.E."/>
            <person name="Vos R."/>
            <person name="Hasami M.H."/>
            <person name="Devisetty U.K."/>
            <person name="Aguiy J.C."/>
        </authorList>
    </citation>
    <scope>NUCLEOTIDE SEQUENCE [LARGE SCALE GENOMIC DNA]</scope>
    <source>
        <strain evidence="1">JCA_2017</strain>
    </source>
</reference>
<accession>A0A371GMZ5</accession>
<dbReference type="SUPFAM" id="SSF56672">
    <property type="entry name" value="DNA/RNA polymerases"/>
    <property type="match status" value="1"/>
</dbReference>
<gene>
    <name evidence="1" type="ORF">CR513_26002</name>
</gene>
<dbReference type="Gene3D" id="3.10.10.10">
    <property type="entry name" value="HIV Type 1 Reverse Transcriptase, subunit A, domain 1"/>
    <property type="match status" value="1"/>
</dbReference>
<sequence length="407" mass="44980">MSTGRGNTYQFGVRGSATYRVVNEVVAIDNQRLENKIIELTSLVRQLAIGQYHISPLAKVCGICTSTEHPIDACPTLQETEPNSAEVVGLISGQQYGLRAVLKPEIRFDAKHTLEPTKIPTTSPQISRTPIQTIKQPVPQNNSSPSFEDLVKQLATSNIQFQQNVTATIQDLQTHIRQLATTINQLQSNGYGHLPSQTIANLKGNVSTISLKSDMKDEPSSKGSTLILGRLFLRTTRTKIDVHAGILSMELGDNMVQFNIFEAMKHPIENHFVFGLDMIDVLVDDYMQLHTALFAFSDFAEMANVSDFADLADFECTCDGGKECSICAKICVTIETGQEVAKVVRRLNPTILDVIKKEVMKLLAEGIIYLISDSQWVSLVQVVPKKSGMTIMKNQNDELVPTKIQNS</sequence>
<organism evidence="1 2">
    <name type="scientific">Mucuna pruriens</name>
    <name type="common">Velvet bean</name>
    <name type="synonym">Dolichos pruriens</name>
    <dbReference type="NCBI Taxonomy" id="157652"/>
    <lineage>
        <taxon>Eukaryota</taxon>
        <taxon>Viridiplantae</taxon>
        <taxon>Streptophyta</taxon>
        <taxon>Embryophyta</taxon>
        <taxon>Tracheophyta</taxon>
        <taxon>Spermatophyta</taxon>
        <taxon>Magnoliopsida</taxon>
        <taxon>eudicotyledons</taxon>
        <taxon>Gunneridae</taxon>
        <taxon>Pentapetalae</taxon>
        <taxon>rosids</taxon>
        <taxon>fabids</taxon>
        <taxon>Fabales</taxon>
        <taxon>Fabaceae</taxon>
        <taxon>Papilionoideae</taxon>
        <taxon>50 kb inversion clade</taxon>
        <taxon>NPAAA clade</taxon>
        <taxon>indigoferoid/millettioid clade</taxon>
        <taxon>Phaseoleae</taxon>
        <taxon>Mucuna</taxon>
    </lineage>
</organism>
<name>A0A371GMZ5_MUCPR</name>
<keyword evidence="2" id="KW-1185">Reference proteome</keyword>
<comment type="caution">
    <text evidence="1">The sequence shown here is derived from an EMBL/GenBank/DDBJ whole genome shotgun (WGS) entry which is preliminary data.</text>
</comment>
<dbReference type="InterPro" id="IPR043502">
    <property type="entry name" value="DNA/RNA_pol_sf"/>
</dbReference>
<dbReference type="Proteomes" id="UP000257109">
    <property type="component" value="Unassembled WGS sequence"/>
</dbReference>